<dbReference type="RefSeq" id="WP_077866556.1">
    <property type="nucleotide sequence ID" value="NZ_LZYZ01000007.1"/>
</dbReference>
<organism evidence="6 7">
    <name type="scientific">Clostridium saccharobutylicum</name>
    <dbReference type="NCBI Taxonomy" id="169679"/>
    <lineage>
        <taxon>Bacteria</taxon>
        <taxon>Bacillati</taxon>
        <taxon>Bacillota</taxon>
        <taxon>Clostridia</taxon>
        <taxon>Eubacteriales</taxon>
        <taxon>Clostridiaceae</taxon>
        <taxon>Clostridium</taxon>
    </lineage>
</organism>
<keyword evidence="1 2" id="KW-0663">Pyridoxal phosphate</keyword>
<name>A0A1S8MYE3_CLOSA</name>
<dbReference type="InterPro" id="IPR001608">
    <property type="entry name" value="Ala_racemase_N"/>
</dbReference>
<evidence type="ECO:0000256" key="4">
    <source>
        <dbReference type="RuleBase" id="RU004514"/>
    </source>
</evidence>
<evidence type="ECO:0000313" key="7">
    <source>
        <dbReference type="Proteomes" id="UP000191154"/>
    </source>
</evidence>
<dbReference type="InterPro" id="IPR029066">
    <property type="entry name" value="PLP-binding_barrel"/>
</dbReference>
<evidence type="ECO:0000256" key="3">
    <source>
        <dbReference type="PIRSR" id="PIRSR004848-1"/>
    </source>
</evidence>
<accession>A0A1S8MYE3</accession>
<evidence type="ECO:0000313" key="6">
    <source>
        <dbReference type="EMBL" id="OOM09229.1"/>
    </source>
</evidence>
<evidence type="ECO:0000256" key="1">
    <source>
        <dbReference type="ARBA" id="ARBA00022898"/>
    </source>
</evidence>
<dbReference type="HAMAP" id="MF_02087">
    <property type="entry name" value="PLP_homeostasis"/>
    <property type="match status" value="1"/>
</dbReference>
<dbReference type="Proteomes" id="UP000191154">
    <property type="component" value="Unassembled WGS sequence"/>
</dbReference>
<dbReference type="PANTHER" id="PTHR10146">
    <property type="entry name" value="PROLINE SYNTHETASE CO-TRANSCRIBED BACTERIAL HOMOLOG PROTEIN"/>
    <property type="match status" value="1"/>
</dbReference>
<comment type="similarity">
    <text evidence="2 4">Belongs to the pyridoxal phosphate-binding protein YggS/PROSC family.</text>
</comment>
<dbReference type="EMBL" id="LZYZ01000007">
    <property type="protein sequence ID" value="OOM09229.1"/>
    <property type="molecule type" value="Genomic_DNA"/>
</dbReference>
<feature type="modified residue" description="N6-(pyridoxal phosphate)lysine" evidence="2 3">
    <location>
        <position position="25"/>
    </location>
</feature>
<dbReference type="NCBIfam" id="TIGR00044">
    <property type="entry name" value="YggS family pyridoxal phosphate-dependent enzyme"/>
    <property type="match status" value="1"/>
</dbReference>
<dbReference type="CDD" id="cd00635">
    <property type="entry name" value="PLPDE_III_YBL036c_like"/>
    <property type="match status" value="1"/>
</dbReference>
<dbReference type="PANTHER" id="PTHR10146:SF14">
    <property type="entry name" value="PYRIDOXAL PHOSPHATE HOMEOSTASIS PROTEIN"/>
    <property type="match status" value="1"/>
</dbReference>
<dbReference type="FunFam" id="3.20.20.10:FF:000018">
    <property type="entry name" value="Pyridoxal phosphate homeostasis protein"/>
    <property type="match status" value="1"/>
</dbReference>
<comment type="cofactor">
    <cofactor evidence="3">
        <name>pyridoxal 5'-phosphate</name>
        <dbReference type="ChEBI" id="CHEBI:597326"/>
    </cofactor>
</comment>
<protein>
    <recommendedName>
        <fullName evidence="2">Pyridoxal phosphate homeostasis protein</fullName>
        <shortName evidence="2">PLP homeostasis protein</shortName>
    </recommendedName>
</protein>
<dbReference type="GO" id="GO:0030170">
    <property type="term" value="F:pyridoxal phosphate binding"/>
    <property type="evidence" value="ECO:0007669"/>
    <property type="project" value="UniProtKB-UniRule"/>
</dbReference>
<dbReference type="STRING" id="169679.CSACC_27210"/>
<dbReference type="PIRSF" id="PIRSF004848">
    <property type="entry name" value="YBL036c_PLPDEIII"/>
    <property type="match status" value="1"/>
</dbReference>
<evidence type="ECO:0000256" key="2">
    <source>
        <dbReference type="HAMAP-Rule" id="MF_02087"/>
    </source>
</evidence>
<reference evidence="6 7" key="1">
    <citation type="submission" date="2016-05" db="EMBL/GenBank/DDBJ databases">
        <title>Microbial solvent formation.</title>
        <authorList>
            <person name="Poehlein A."/>
            <person name="Montoya Solano J.D."/>
            <person name="Flitsch S."/>
            <person name="Krabben P."/>
            <person name="Duerre P."/>
            <person name="Daniel R."/>
        </authorList>
    </citation>
    <scope>NUCLEOTIDE SEQUENCE [LARGE SCALE GENOMIC DNA]</scope>
    <source>
        <strain evidence="6 7">L1-8</strain>
    </source>
</reference>
<dbReference type="Gene3D" id="3.20.20.10">
    <property type="entry name" value="Alanine racemase"/>
    <property type="match status" value="1"/>
</dbReference>
<sequence length="226" mass="25999">MGIKQNIEEIITQIPEGVKLLAVSKTKPLSYLEEAYEAGMRDFGENKVQELVKKSENFHEDVRWHLIGHLQTNKVKYLVDKVYLIHSLDSVNLLNEIEKVFGRVNKTANTLIQINIGREESKTGILEENLYEFINKIEKCDHVLAKGIMVIIPQGDEESNRRYFKRTKEIFEELKTKKFKNISMEILSMGMTHDYMTAIDEGSTLVRIGTGIFGERNYNAGGEKNE</sequence>
<comment type="caution">
    <text evidence="6">The sequence shown here is derived from an EMBL/GenBank/DDBJ whole genome shotgun (WGS) entry which is preliminary data.</text>
</comment>
<dbReference type="AlphaFoldDB" id="A0A1S8MYE3"/>
<evidence type="ECO:0000259" key="5">
    <source>
        <dbReference type="Pfam" id="PF01168"/>
    </source>
</evidence>
<dbReference type="InterPro" id="IPR011078">
    <property type="entry name" value="PyrdxlP_homeostasis"/>
</dbReference>
<feature type="domain" description="Alanine racemase N-terminal" evidence="5">
    <location>
        <begin position="3"/>
        <end position="216"/>
    </location>
</feature>
<proteinExistence type="inferred from homology"/>
<dbReference type="Pfam" id="PF01168">
    <property type="entry name" value="Ala_racemase_N"/>
    <property type="match status" value="1"/>
</dbReference>
<comment type="function">
    <text evidence="2">Pyridoxal 5'-phosphate (PLP)-binding protein, which is involved in PLP homeostasis.</text>
</comment>
<gene>
    <name evidence="6" type="ORF">CLOSAC_35090</name>
</gene>
<dbReference type="SUPFAM" id="SSF51419">
    <property type="entry name" value="PLP-binding barrel"/>
    <property type="match status" value="1"/>
</dbReference>